<evidence type="ECO:0000313" key="6">
    <source>
        <dbReference type="Proteomes" id="UP001067235"/>
    </source>
</evidence>
<reference evidence="5" key="1">
    <citation type="submission" date="2022-12" db="EMBL/GenBank/DDBJ databases">
        <authorList>
            <person name="Krivoruchko A.V."/>
            <person name="Elkin A."/>
        </authorList>
    </citation>
    <scope>NUCLEOTIDE SEQUENCE</scope>
    <source>
        <strain evidence="5">IEGM 1388</strain>
    </source>
</reference>
<dbReference type="GO" id="GO:0016829">
    <property type="term" value="F:lyase activity"/>
    <property type="evidence" value="ECO:0007669"/>
    <property type="project" value="UniProtKB-KW"/>
</dbReference>
<evidence type="ECO:0000256" key="3">
    <source>
        <dbReference type="ARBA" id="ARBA00023239"/>
    </source>
</evidence>
<dbReference type="EMBL" id="JAPWIE010000012">
    <property type="protein sequence ID" value="MCZ4553737.1"/>
    <property type="molecule type" value="Genomic_DNA"/>
</dbReference>
<dbReference type="InterPro" id="IPR005000">
    <property type="entry name" value="Aldolase/citrate-lyase_domain"/>
</dbReference>
<comment type="caution">
    <text evidence="5">The sequence shown here is derived from an EMBL/GenBank/DDBJ whole genome shotgun (WGS) entry which is preliminary data.</text>
</comment>
<dbReference type="InterPro" id="IPR040442">
    <property type="entry name" value="Pyrv_kinase-like_dom_sf"/>
</dbReference>
<comment type="similarity">
    <text evidence="1">Belongs to the HpcH/HpaI aldolase family.</text>
</comment>
<evidence type="ECO:0000259" key="4">
    <source>
        <dbReference type="Pfam" id="PF03328"/>
    </source>
</evidence>
<dbReference type="RefSeq" id="WP_301574439.1">
    <property type="nucleotide sequence ID" value="NZ_JAPWIE010000012.1"/>
</dbReference>
<dbReference type="Pfam" id="PF03328">
    <property type="entry name" value="HpcH_HpaI"/>
    <property type="match status" value="1"/>
</dbReference>
<dbReference type="Gene3D" id="3.20.20.60">
    <property type="entry name" value="Phosphoenolpyruvate-binding domains"/>
    <property type="match status" value="1"/>
</dbReference>
<accession>A0ABT4N3B0</accession>
<evidence type="ECO:0000313" key="5">
    <source>
        <dbReference type="EMBL" id="MCZ4553737.1"/>
    </source>
</evidence>
<protein>
    <submittedName>
        <fullName evidence="5">Aldolase/citrate lyase family protein</fullName>
    </submittedName>
</protein>
<organism evidence="5 6">
    <name type="scientific">Gordonia rubripertincta</name>
    <name type="common">Rhodococcus corallinus</name>
    <dbReference type="NCBI Taxonomy" id="36822"/>
    <lineage>
        <taxon>Bacteria</taxon>
        <taxon>Bacillati</taxon>
        <taxon>Actinomycetota</taxon>
        <taxon>Actinomycetes</taxon>
        <taxon>Mycobacteriales</taxon>
        <taxon>Gordoniaceae</taxon>
        <taxon>Gordonia</taxon>
    </lineage>
</organism>
<keyword evidence="2" id="KW-0479">Metal-binding</keyword>
<name>A0ABT4N3B0_GORRU</name>
<feature type="domain" description="HpcH/HpaI aldolase/citrate lyase" evidence="4">
    <location>
        <begin position="35"/>
        <end position="245"/>
    </location>
</feature>
<evidence type="ECO:0000256" key="2">
    <source>
        <dbReference type="ARBA" id="ARBA00022723"/>
    </source>
</evidence>
<proteinExistence type="inferred from homology"/>
<dbReference type="PANTHER" id="PTHR30502:SF0">
    <property type="entry name" value="PHOSPHOENOLPYRUVATE CARBOXYLASE FAMILY PROTEIN"/>
    <property type="match status" value="1"/>
</dbReference>
<keyword evidence="6" id="KW-1185">Reference proteome</keyword>
<dbReference type="Proteomes" id="UP001067235">
    <property type="component" value="Unassembled WGS sequence"/>
</dbReference>
<keyword evidence="3 5" id="KW-0456">Lyase</keyword>
<dbReference type="SUPFAM" id="SSF51621">
    <property type="entry name" value="Phosphoenolpyruvate/pyruvate domain"/>
    <property type="match status" value="1"/>
</dbReference>
<gene>
    <name evidence="5" type="ORF">O4213_27365</name>
</gene>
<dbReference type="InterPro" id="IPR015813">
    <property type="entry name" value="Pyrv/PenolPyrv_kinase-like_dom"/>
</dbReference>
<evidence type="ECO:0000256" key="1">
    <source>
        <dbReference type="ARBA" id="ARBA00005568"/>
    </source>
</evidence>
<sequence length="271" mass="28403">MTSEVVGLRAVLRAQLAGADAALGTMIKIDDFGVLDIARSAGVDFVVIDGEHSQLGDRGISRMLRYALALRLPALLRVATLDSGAVNRALEAGAVGIQLSNVNSRRQVDDLIDATRYAPGGARSISLAHPGADHGGMAIADYLADEVMHPPLVVVQIESPHLIDPLDEIIAGVDVAFHGPTDMSVALGLGGATDQQAYHRERQRLSDAAAAAAVPTGSWIADHTALEACTDRGDRYIAIGSDLQILGKGLRALTGRARARSTAHSSTPDRI</sequence>
<dbReference type="PANTHER" id="PTHR30502">
    <property type="entry name" value="2-KETO-3-DEOXY-L-RHAMNONATE ALDOLASE"/>
    <property type="match status" value="1"/>
</dbReference>
<dbReference type="InterPro" id="IPR050251">
    <property type="entry name" value="HpcH-HpaI_aldolase"/>
</dbReference>